<dbReference type="PANTHER" id="PTHR11588">
    <property type="entry name" value="TUBULIN"/>
    <property type="match status" value="1"/>
</dbReference>
<dbReference type="AlphaFoldDB" id="A0AAP0F5B9"/>
<evidence type="ECO:0000313" key="6">
    <source>
        <dbReference type="EMBL" id="KAK9102707.1"/>
    </source>
</evidence>
<comment type="similarity">
    <text evidence="1">Belongs to the tubulin family.</text>
</comment>
<evidence type="ECO:0000259" key="5">
    <source>
        <dbReference type="Pfam" id="PF00091"/>
    </source>
</evidence>
<keyword evidence="2" id="KW-0493">Microtubule</keyword>
<accession>A0AAP0F5B9</accession>
<dbReference type="SUPFAM" id="SSF52490">
    <property type="entry name" value="Tubulin nucleotide-binding domain-like"/>
    <property type="match status" value="1"/>
</dbReference>
<dbReference type="PRINTS" id="PR01161">
    <property type="entry name" value="TUBULIN"/>
</dbReference>
<dbReference type="Gene3D" id="3.40.50.1440">
    <property type="entry name" value="Tubulin/FtsZ, GTPase domain"/>
    <property type="match status" value="1"/>
</dbReference>
<dbReference type="InterPro" id="IPR000217">
    <property type="entry name" value="Tubulin"/>
</dbReference>
<keyword evidence="7" id="KW-1185">Reference proteome</keyword>
<evidence type="ECO:0000313" key="7">
    <source>
        <dbReference type="Proteomes" id="UP001417504"/>
    </source>
</evidence>
<evidence type="ECO:0000256" key="3">
    <source>
        <dbReference type="ARBA" id="ARBA00022741"/>
    </source>
</evidence>
<organism evidence="6 7">
    <name type="scientific">Stephania japonica</name>
    <dbReference type="NCBI Taxonomy" id="461633"/>
    <lineage>
        <taxon>Eukaryota</taxon>
        <taxon>Viridiplantae</taxon>
        <taxon>Streptophyta</taxon>
        <taxon>Embryophyta</taxon>
        <taxon>Tracheophyta</taxon>
        <taxon>Spermatophyta</taxon>
        <taxon>Magnoliopsida</taxon>
        <taxon>Ranunculales</taxon>
        <taxon>Menispermaceae</taxon>
        <taxon>Menispermoideae</taxon>
        <taxon>Cissampelideae</taxon>
        <taxon>Stephania</taxon>
    </lineage>
</organism>
<reference evidence="6 7" key="1">
    <citation type="submission" date="2024-01" db="EMBL/GenBank/DDBJ databases">
        <title>Genome assemblies of Stephania.</title>
        <authorList>
            <person name="Yang L."/>
        </authorList>
    </citation>
    <scope>NUCLEOTIDE SEQUENCE [LARGE SCALE GENOMIC DNA]</scope>
    <source>
        <strain evidence="6">QJT</strain>
        <tissue evidence="6">Leaf</tissue>
    </source>
</reference>
<keyword evidence="3" id="KW-0547">Nucleotide-binding</keyword>
<dbReference type="GO" id="GO:0005525">
    <property type="term" value="F:GTP binding"/>
    <property type="evidence" value="ECO:0007669"/>
    <property type="project" value="UniProtKB-KW"/>
</dbReference>
<evidence type="ECO:0000256" key="1">
    <source>
        <dbReference type="ARBA" id="ARBA00009636"/>
    </source>
</evidence>
<keyword evidence="4" id="KW-0342">GTP-binding</keyword>
<name>A0AAP0F5B9_9MAGN</name>
<evidence type="ECO:0000256" key="4">
    <source>
        <dbReference type="ARBA" id="ARBA00023134"/>
    </source>
</evidence>
<sequence>MHGFLTEREFVSRVAIVQGGNRKDVFFCQALLLDLEPRVSNGIQNSEYRNIYNHENIFVSDHGGGAGNNWASGYHQGEQVQEDIMDMVDREADGSVSLEGFCSLPLYSWRNGIRASSCHISCKVEDEQFKTRGFGEVKEGKFKLALPKEIVDDKGQLKKECFVQLQSTSSDIPYPSFDDDLEGPQRL</sequence>
<evidence type="ECO:0000256" key="2">
    <source>
        <dbReference type="ARBA" id="ARBA00022701"/>
    </source>
</evidence>
<gene>
    <name evidence="6" type="ORF">Sjap_019961</name>
</gene>
<dbReference type="Proteomes" id="UP001417504">
    <property type="component" value="Unassembled WGS sequence"/>
</dbReference>
<dbReference type="EMBL" id="JBBNAE010000008">
    <property type="protein sequence ID" value="KAK9102707.1"/>
    <property type="molecule type" value="Genomic_DNA"/>
</dbReference>
<dbReference type="GO" id="GO:0007017">
    <property type="term" value="P:microtubule-based process"/>
    <property type="evidence" value="ECO:0007669"/>
    <property type="project" value="InterPro"/>
</dbReference>
<dbReference type="InterPro" id="IPR036525">
    <property type="entry name" value="Tubulin/FtsZ_GTPase_sf"/>
</dbReference>
<protein>
    <recommendedName>
        <fullName evidence="5">Tubulin/FtsZ GTPase domain-containing protein</fullName>
    </recommendedName>
</protein>
<dbReference type="GO" id="GO:0005874">
    <property type="term" value="C:microtubule"/>
    <property type="evidence" value="ECO:0007669"/>
    <property type="project" value="UniProtKB-KW"/>
</dbReference>
<dbReference type="InterPro" id="IPR003008">
    <property type="entry name" value="Tubulin_FtsZ_GTPase"/>
</dbReference>
<comment type="caution">
    <text evidence="6">The sequence shown here is derived from an EMBL/GenBank/DDBJ whole genome shotgun (WGS) entry which is preliminary data.</text>
</comment>
<dbReference type="Pfam" id="PF00091">
    <property type="entry name" value="Tubulin"/>
    <property type="match status" value="1"/>
</dbReference>
<proteinExistence type="inferred from homology"/>
<feature type="domain" description="Tubulin/FtsZ GTPase" evidence="5">
    <location>
        <begin position="23"/>
        <end position="101"/>
    </location>
</feature>